<evidence type="ECO:0000313" key="6">
    <source>
        <dbReference type="EMBL" id="RDY12227.1"/>
    </source>
</evidence>
<feature type="repeat" description="PPR" evidence="4">
    <location>
        <begin position="250"/>
        <end position="284"/>
    </location>
</feature>
<dbReference type="FunFam" id="1.25.40.10:FF:000934">
    <property type="entry name" value="Pentatricopeptide repeat-containing protein"/>
    <property type="match status" value="1"/>
</dbReference>
<dbReference type="PROSITE" id="PS51375">
    <property type="entry name" value="PPR"/>
    <property type="match status" value="20"/>
</dbReference>
<feature type="repeat" description="PPR" evidence="4">
    <location>
        <begin position="390"/>
        <end position="424"/>
    </location>
</feature>
<dbReference type="InterPro" id="IPR050872">
    <property type="entry name" value="PPR_P_subfamily"/>
</dbReference>
<evidence type="ECO:0000313" key="7">
    <source>
        <dbReference type="Proteomes" id="UP000257109"/>
    </source>
</evidence>
<dbReference type="NCBIfam" id="TIGR00756">
    <property type="entry name" value="PPR"/>
    <property type="match status" value="16"/>
</dbReference>
<dbReference type="FunFam" id="1.25.40.10:FF:000454">
    <property type="entry name" value="Pentatricopeptide repeat-containing protein At3g47530"/>
    <property type="match status" value="1"/>
</dbReference>
<keyword evidence="3" id="KW-0677">Repeat</keyword>
<name>A0A371IB05_MUCPR</name>
<dbReference type="GO" id="GO:0008270">
    <property type="term" value="F:zinc ion binding"/>
    <property type="evidence" value="ECO:0007669"/>
    <property type="project" value="InterPro"/>
</dbReference>
<feature type="repeat" description="PPR" evidence="4">
    <location>
        <begin position="671"/>
        <end position="705"/>
    </location>
</feature>
<dbReference type="InterPro" id="IPR002885">
    <property type="entry name" value="PPR_rpt"/>
</dbReference>
<dbReference type="Pfam" id="PF12854">
    <property type="entry name" value="PPR_1"/>
    <property type="match status" value="1"/>
</dbReference>
<feature type="repeat" description="PPR" evidence="4">
    <location>
        <begin position="495"/>
        <end position="529"/>
    </location>
</feature>
<proteinExistence type="inferred from homology"/>
<feature type="domain" description="DYW" evidence="5">
    <location>
        <begin position="1304"/>
        <end position="1396"/>
    </location>
</feature>
<accession>A0A371IB05</accession>
<feature type="repeat" description="PPR" evidence="4">
    <location>
        <begin position="985"/>
        <end position="1019"/>
    </location>
</feature>
<feature type="repeat" description="PPR" evidence="4">
    <location>
        <begin position="180"/>
        <end position="214"/>
    </location>
</feature>
<evidence type="ECO:0000256" key="2">
    <source>
        <dbReference type="ARBA" id="ARBA00007626"/>
    </source>
</evidence>
<dbReference type="EMBL" id="QJKJ01000507">
    <property type="protein sequence ID" value="RDY12227.1"/>
    <property type="molecule type" value="Genomic_DNA"/>
</dbReference>
<evidence type="ECO:0000256" key="4">
    <source>
        <dbReference type="PROSITE-ProRule" id="PRU00708"/>
    </source>
</evidence>
<dbReference type="Pfam" id="PF20431">
    <property type="entry name" value="E_motif"/>
    <property type="match status" value="1"/>
</dbReference>
<comment type="similarity">
    <text evidence="1">Belongs to the PPR family. PCMP-H subfamily.</text>
</comment>
<feature type="repeat" description="PPR" evidence="4">
    <location>
        <begin position="355"/>
        <end position="389"/>
    </location>
</feature>
<protein>
    <submittedName>
        <fullName evidence="6">Pentatricopeptide repeat-containing protein</fullName>
    </submittedName>
</protein>
<dbReference type="STRING" id="157652.A0A371IB05"/>
<dbReference type="Pfam" id="PF13041">
    <property type="entry name" value="PPR_2"/>
    <property type="match status" value="8"/>
</dbReference>
<dbReference type="InterPro" id="IPR046848">
    <property type="entry name" value="E_motif"/>
</dbReference>
<evidence type="ECO:0000259" key="5">
    <source>
        <dbReference type="Pfam" id="PF14432"/>
    </source>
</evidence>
<dbReference type="PANTHER" id="PTHR46128">
    <property type="entry name" value="MITOCHONDRIAL GROUP I INTRON SPLICING FACTOR CCM1"/>
    <property type="match status" value="1"/>
</dbReference>
<sequence>MNRALLPKHVAAVVKTQKDPLKALEMFNSAKNEEGFKHTVLTYKCIVQKLGLHGEFEEMEKLLSEMRENVSNELLEGAYIEAMKNYGRKGKVQEAVDTFERMDFYNCDPSVHSFNAIMNILVEYGYHAQAHKVYMRMRDKGVQSDVYTYTIRIKSFCRTSRPHAALRLLRNMPELGCDSNAVAYCTVVAGLFHSGHCDHARLLFDEMLARCLCPDVVAFNKLVHVLCKKGLVSESEKLLNKVLKRGVCPNLFTFNIFVQGLCREGALDRAVRLLGSVSREGLSLDVVTYNILICGLCRNSRVVEAEEYLQKMVNYGFEPDGFTYNIIIDGYCKKGMVQCANRVLKDAVFKGFKSDEFTYCSLINGFCQDGDPNQAMAVFRDGLGKGLRPSIVVYNTLIKGLSQQGLILPALQLMNEMAENGYQPNIWTYNLVINGLCKMGCVSDASHLVDDAIAKGCLPDIFTYNTLIDGYCKQLKLDNAIEIVNRMWSQGMIPDVITYNTLLNGLCKVAKSEEVMEIFKAMEEKGCCPNIITYNIIVESLCKAKKVNEAVGLLGEMKSKGLIPDVVSFGTLITGFYKIGDLDGAYQLFRRMEKQYDVFHTTATYNIIISAFSEQLKMNMAMKLFDEMKDNGCVPDNYTYRVVIDGFCKLGNVTQGYNFLLKNIEKGLIPSLTTFGRVLNCLCVKHQVHEAVGIIHLMLQKGIVPETVNTIFEADKKVVAAPKIVVEDLLKKGHITYQAYELLYDGIRDKKILKKRLQTVNSLRRGASSLKATKQIHSQICKTGLDTDPIVLGKLLLHCAITISDSLHYALRLFHHFPNPDTFMHNTLIRALSLSQTPLLSLHPFIQLRRQPTLFPDSFSFVFALKGVANSRHLRPGIQLHSQAFCHGFDAHIFVGTTLISMYAECGDSHSATRVFDEMSQPNVVAWNAAVTAAFRYGHVEGARDVFGRMPVRNLTSWNVMLSGYAKAGELGLARRVFCEMPLRDDVSWSTMIVGFAHNGCFDEAFGFFRELLRQGIGTNEVSLTGVLSACAQAGAFEFGNILHGFMEKAGLLYVGSVNNALIDTYSRCGNVAMARLVFQNMPVAARSIVSWTSIIAGLAMHGYGEEAIQFFHDMEECGVRPDGITFISILYACSHSGLVEEGGAFFSKMKNLYGIEPAIEHYGCMVDLYGRAARLQKAYEFICEMPVSPNAIIWRTLLGACSIHGNIELAELVKTRLAEMDPDNSGDHVLLSNVYAIAGKWKDVASIRRTMTQQSMKKSPGWSMIEIDKVIYRFVAGEKPNKVTEEAHEKLGEIMLRLRAEAGYAPQLRSVLHDIEEEEKEDSVSKHSEKLAAAFGIAKLPNGRILRIVKNLRVCGDCHTVMKLISRVYQVEIIVRDRSRFHSFKDGFCSCRDYW</sequence>
<keyword evidence="7" id="KW-1185">Reference proteome</keyword>
<feature type="non-terminal residue" evidence="6">
    <location>
        <position position="1"/>
    </location>
</feature>
<reference evidence="6" key="1">
    <citation type="submission" date="2018-05" db="EMBL/GenBank/DDBJ databases">
        <title>Draft genome of Mucuna pruriens seed.</title>
        <authorList>
            <person name="Nnadi N.E."/>
            <person name="Vos R."/>
            <person name="Hasami M.H."/>
            <person name="Devisetty U.K."/>
            <person name="Aguiy J.C."/>
        </authorList>
    </citation>
    <scope>NUCLEOTIDE SEQUENCE [LARGE SCALE GENOMIC DNA]</scope>
    <source>
        <strain evidence="6">JCA_2017</strain>
    </source>
</reference>
<feature type="repeat" description="PPR" evidence="4">
    <location>
        <begin position="285"/>
        <end position="319"/>
    </location>
</feature>
<dbReference type="Pfam" id="PF14432">
    <property type="entry name" value="DYW_deaminase"/>
    <property type="match status" value="1"/>
</dbReference>
<comment type="caution">
    <text evidence="6">The sequence shown here is derived from an EMBL/GenBank/DDBJ whole genome shotgun (WGS) entry which is preliminary data.</text>
</comment>
<feature type="repeat" description="PPR" evidence="4">
    <location>
        <begin position="425"/>
        <end position="459"/>
    </location>
</feature>
<evidence type="ECO:0000256" key="1">
    <source>
        <dbReference type="ARBA" id="ARBA00006643"/>
    </source>
</evidence>
<feature type="repeat" description="PPR" evidence="4">
    <location>
        <begin position="954"/>
        <end position="984"/>
    </location>
</feature>
<dbReference type="OrthoDB" id="185373at2759"/>
<feature type="repeat" description="PPR" evidence="4">
    <location>
        <begin position="601"/>
        <end position="635"/>
    </location>
</feature>
<feature type="repeat" description="PPR" evidence="4">
    <location>
        <begin position="320"/>
        <end position="354"/>
    </location>
</feature>
<feature type="repeat" description="PPR" evidence="4">
    <location>
        <begin position="1088"/>
        <end position="1122"/>
    </location>
</feature>
<organism evidence="6 7">
    <name type="scientific">Mucuna pruriens</name>
    <name type="common">Velvet bean</name>
    <name type="synonym">Dolichos pruriens</name>
    <dbReference type="NCBI Taxonomy" id="157652"/>
    <lineage>
        <taxon>Eukaryota</taxon>
        <taxon>Viridiplantae</taxon>
        <taxon>Streptophyta</taxon>
        <taxon>Embryophyta</taxon>
        <taxon>Tracheophyta</taxon>
        <taxon>Spermatophyta</taxon>
        <taxon>Magnoliopsida</taxon>
        <taxon>eudicotyledons</taxon>
        <taxon>Gunneridae</taxon>
        <taxon>Pentapetalae</taxon>
        <taxon>rosids</taxon>
        <taxon>fabids</taxon>
        <taxon>Fabales</taxon>
        <taxon>Fabaceae</taxon>
        <taxon>Papilionoideae</taxon>
        <taxon>50 kb inversion clade</taxon>
        <taxon>NPAAA clade</taxon>
        <taxon>indigoferoid/millettioid clade</taxon>
        <taxon>Phaseoleae</taxon>
        <taxon>Mucuna</taxon>
    </lineage>
</organism>
<feature type="repeat" description="PPR" evidence="4">
    <location>
        <begin position="636"/>
        <end position="670"/>
    </location>
</feature>
<feature type="repeat" description="PPR" evidence="4">
    <location>
        <begin position="215"/>
        <end position="249"/>
    </location>
</feature>
<feature type="repeat" description="PPR" evidence="4">
    <location>
        <begin position="530"/>
        <end position="564"/>
    </location>
</feature>
<feature type="repeat" description="PPR" evidence="4">
    <location>
        <begin position="565"/>
        <end position="595"/>
    </location>
</feature>
<dbReference type="Pfam" id="PF01535">
    <property type="entry name" value="PPR"/>
    <property type="match status" value="10"/>
</dbReference>
<feature type="repeat" description="PPR" evidence="4">
    <location>
        <begin position="110"/>
        <end position="144"/>
    </location>
</feature>
<evidence type="ECO:0000256" key="3">
    <source>
        <dbReference type="ARBA" id="ARBA00022737"/>
    </source>
</evidence>
<dbReference type="Proteomes" id="UP000257109">
    <property type="component" value="Unassembled WGS sequence"/>
</dbReference>
<dbReference type="PANTHER" id="PTHR46128:SF140">
    <property type="entry name" value="PENTACOTRIPEPTIDE-REPEAT REGION OF PRORP DOMAIN-CONTAINING PROTEIN"/>
    <property type="match status" value="1"/>
</dbReference>
<dbReference type="InterPro" id="IPR011990">
    <property type="entry name" value="TPR-like_helical_dom_sf"/>
</dbReference>
<comment type="similarity">
    <text evidence="2">Belongs to the PPR family. P subfamily.</text>
</comment>
<dbReference type="InterPro" id="IPR032867">
    <property type="entry name" value="DYW_dom"/>
</dbReference>
<feature type="repeat" description="PPR" evidence="4">
    <location>
        <begin position="145"/>
        <end position="179"/>
    </location>
</feature>
<dbReference type="FunFam" id="1.25.40.10:FF:002100">
    <property type="entry name" value="Pentatricopeptide repeat-containing protein"/>
    <property type="match status" value="1"/>
</dbReference>
<feature type="repeat" description="PPR" evidence="4">
    <location>
        <begin position="460"/>
        <end position="494"/>
    </location>
</feature>
<gene>
    <name evidence="6" type="ORF">CR513_03009</name>
</gene>
<dbReference type="Gene3D" id="1.25.40.10">
    <property type="entry name" value="Tetratricopeptide repeat domain"/>
    <property type="match status" value="11"/>
</dbReference>